<evidence type="ECO:0000256" key="5">
    <source>
        <dbReference type="ARBA" id="ARBA00023136"/>
    </source>
</evidence>
<dbReference type="Proteomes" id="UP000515152">
    <property type="component" value="Chromosome 1"/>
</dbReference>
<protein>
    <submittedName>
        <fullName evidence="8">Interleukin-21 receptor isoform X1</fullName>
    </submittedName>
</protein>
<evidence type="ECO:0000256" key="2">
    <source>
        <dbReference type="ARBA" id="ARBA00022692"/>
    </source>
</evidence>
<dbReference type="Gene3D" id="2.60.40.10">
    <property type="entry name" value="Immunoglobulins"/>
    <property type="match status" value="1"/>
</dbReference>
<dbReference type="GO" id="GO:0009897">
    <property type="term" value="C:external side of plasma membrane"/>
    <property type="evidence" value="ECO:0007669"/>
    <property type="project" value="TreeGrafter"/>
</dbReference>
<dbReference type="GeneID" id="105899284"/>
<dbReference type="PANTHER" id="PTHR23037:SF36">
    <property type="entry name" value="INTERLEUKIN 21 RECEPTOR, TANDEM DUPLICATE 1"/>
    <property type="match status" value="1"/>
</dbReference>
<dbReference type="KEGG" id="char:105899284"/>
<sequence length="489" mass="55255">MNHIIRSAVMAVLKEAFTLVSFLGLIHCSKTANVSEVSCTTDYISQLNCSNTGLAPATSCLVEVECSNGEDQSNGSCEIRHPEHWCTIKPYDFDIMTDIDTNCTTRVKQMHETETKETCWPLLSFIKPVPPFNITLEETGVDFILTWSTAYSDEDNFLNRFLIYRVRLRPLSMKEPIYYEVKEDRLSQLIQKENLVKGETYIIDVQTRVNPEAFQAIWSEWSPTTKLVTEGGFLDKTQGWYCLLLLMMIPVVFLICTKMWANKLQFSSIPNPRDFFKPLYHTYEGDFKRWVGPVMIFSSVDLQEKSTSLKVMCEKNRIPPKLHGRKTEDLCNSVNIQGSGSFFLQDLSFHNSLGILGNTIHGTNSCPQHISIDTVTVPEEEVAKQMLPEASGILVTMQGGNSNEHWLNPVENIDMEQISLDSFGGSLGYSEDGYPHMGLDLDTADSGFLDSNCSSPVFDQGEQIKTDPLSIREVPHSNYVKQWIVQSGQ</sequence>
<dbReference type="PANTHER" id="PTHR23037">
    <property type="entry name" value="CYTOKINE RECEPTOR"/>
    <property type="match status" value="1"/>
</dbReference>
<gene>
    <name evidence="8" type="primary">LOC105899284</name>
</gene>
<keyword evidence="3" id="KW-0732">Signal</keyword>
<evidence type="ECO:0000256" key="3">
    <source>
        <dbReference type="ARBA" id="ARBA00022729"/>
    </source>
</evidence>
<reference evidence="8" key="1">
    <citation type="submission" date="2025-08" db="UniProtKB">
        <authorList>
            <consortium name="RefSeq"/>
        </authorList>
    </citation>
    <scope>IDENTIFICATION</scope>
</reference>
<keyword evidence="6 8" id="KW-0675">Receptor</keyword>
<keyword evidence="5" id="KW-0472">Membrane</keyword>
<proteinExistence type="predicted"/>
<dbReference type="OrthoDB" id="8939865at2759"/>
<keyword evidence="2" id="KW-0812">Transmembrane</keyword>
<name>A0A6P8G0M8_CLUHA</name>
<dbReference type="SUPFAM" id="SSF49265">
    <property type="entry name" value="Fibronectin type III"/>
    <property type="match status" value="1"/>
</dbReference>
<keyword evidence="7" id="KW-1185">Reference proteome</keyword>
<dbReference type="InterPro" id="IPR013783">
    <property type="entry name" value="Ig-like_fold"/>
</dbReference>
<dbReference type="AlphaFoldDB" id="A0A6P8G0M8"/>
<evidence type="ECO:0000313" key="8">
    <source>
        <dbReference type="RefSeq" id="XP_031429182.1"/>
    </source>
</evidence>
<evidence type="ECO:0000256" key="1">
    <source>
        <dbReference type="ARBA" id="ARBA00004167"/>
    </source>
</evidence>
<dbReference type="GO" id="GO:0004896">
    <property type="term" value="F:cytokine receptor activity"/>
    <property type="evidence" value="ECO:0007669"/>
    <property type="project" value="TreeGrafter"/>
</dbReference>
<evidence type="ECO:0000313" key="7">
    <source>
        <dbReference type="Proteomes" id="UP000515152"/>
    </source>
</evidence>
<accession>A0A6P8G0M8</accession>
<comment type="subcellular location">
    <subcellularLocation>
        <location evidence="1">Membrane</location>
        <topology evidence="1">Single-pass membrane protein</topology>
    </subcellularLocation>
</comment>
<organism evidence="7 8">
    <name type="scientific">Clupea harengus</name>
    <name type="common">Atlantic herring</name>
    <dbReference type="NCBI Taxonomy" id="7950"/>
    <lineage>
        <taxon>Eukaryota</taxon>
        <taxon>Metazoa</taxon>
        <taxon>Chordata</taxon>
        <taxon>Craniata</taxon>
        <taxon>Vertebrata</taxon>
        <taxon>Euteleostomi</taxon>
        <taxon>Actinopterygii</taxon>
        <taxon>Neopterygii</taxon>
        <taxon>Teleostei</taxon>
        <taxon>Clupei</taxon>
        <taxon>Clupeiformes</taxon>
        <taxon>Clupeoidei</taxon>
        <taxon>Clupeidae</taxon>
        <taxon>Clupea</taxon>
    </lineage>
</organism>
<evidence type="ECO:0000256" key="6">
    <source>
        <dbReference type="ARBA" id="ARBA00023170"/>
    </source>
</evidence>
<dbReference type="InterPro" id="IPR036116">
    <property type="entry name" value="FN3_sf"/>
</dbReference>
<evidence type="ECO:0000256" key="4">
    <source>
        <dbReference type="ARBA" id="ARBA00022989"/>
    </source>
</evidence>
<keyword evidence="4" id="KW-1133">Transmembrane helix</keyword>
<dbReference type="RefSeq" id="XP_031429182.1">
    <property type="nucleotide sequence ID" value="XM_031573322.1"/>
</dbReference>